<keyword evidence="7" id="KW-0539">Nucleus</keyword>
<evidence type="ECO:0000256" key="3">
    <source>
        <dbReference type="ARBA" id="ARBA00022454"/>
    </source>
</evidence>
<evidence type="ECO:0000256" key="6">
    <source>
        <dbReference type="ARBA" id="ARBA00022833"/>
    </source>
</evidence>
<comment type="subcellular location">
    <subcellularLocation>
        <location evidence="2">Chromosome</location>
    </subcellularLocation>
    <subcellularLocation>
        <location evidence="1">Nucleus</location>
    </subcellularLocation>
</comment>
<dbReference type="STRING" id="3469.A0A4Y7L9T2"/>
<dbReference type="InterPro" id="IPR043017">
    <property type="entry name" value="WIYLD_dom_sf"/>
</dbReference>
<dbReference type="InterPro" id="IPR001214">
    <property type="entry name" value="SET_dom"/>
</dbReference>
<dbReference type="SMART" id="SM00317">
    <property type="entry name" value="SET"/>
    <property type="match status" value="1"/>
</dbReference>
<sequence length="774" mass="87663">MVPNQKEVDAIRAMTEIGLPDKAVRTRLKELLKMYADDWSHIERENYRALADYIFECEEHKEPDAKRVKELSFRAAPQLQLIHDVEASSSEGEVKPLSCKRRAQNEVFTPQLHLRDKRKEHISKKSRLRVEKSEHPQPEVKCKKPISCQFSRKQILNSKRSSVICLSNQKSIVHLDPKNKELTSGHAQLEVPISGIQPIDSSPVRNEETWLGHKVHSDSKKKNEGDCVTDHQRRPASTMENASIRESFSSDLEIASSELGEVKVSLHCNDALERPDFSRPDLDAILRMTEEKCLKSYKIMDPNFSIKKLMKDLCHYYLNAETKTQKNKGKGLVNAVQPPVPLKNSSVNPEANHVHDLTILESSVKSSLNSRTQIPRLLSRDGLGFPSNIVQPAEKVLVKTKGGNGDKDIPECSQLSNSRSLVVFNQRECNLDGTRPPHNVADISKGAERVKIPLASEVSTEQYPPSFYYIPRNQVYQNAYINFSLARIGNEDCCSSCFGDCVSSSIPCACARITGGEFAYTVEGLVKEKFLDECISLYQNPQKHTHIYCKDCPNERSKNEDLPGKCKGHLMRKFIKECWSKCGCDIQCGNRVVQRGITCNLEVFLTGEGKGWGIRSLENLPRGAFVCEYVGEIVTNTELYERNLRNSGNKRHTYPVTLDADWGSEAGLKDEEALCLDATVYGNVARFINHRCSDATLIDIPVEIETPDHHYYHIAFFTSRNVEALEELTWDYGIDFQDHAHPIEAFQCLCGSKGCRDKQHKTIRTKSTRYNFRS</sequence>
<dbReference type="Pfam" id="PF10440">
    <property type="entry name" value="WIYLD"/>
    <property type="match status" value="1"/>
</dbReference>
<evidence type="ECO:0000256" key="5">
    <source>
        <dbReference type="ARBA" id="ARBA00022723"/>
    </source>
</evidence>
<evidence type="ECO:0000256" key="2">
    <source>
        <dbReference type="ARBA" id="ARBA00004286"/>
    </source>
</evidence>
<dbReference type="InterPro" id="IPR046341">
    <property type="entry name" value="SET_dom_sf"/>
</dbReference>
<dbReference type="Gene3D" id="1.10.8.850">
    <property type="entry name" value="Histone-lysine N methyltransferase , C-terminal domain-like"/>
    <property type="match status" value="1"/>
</dbReference>
<feature type="region of interest" description="Disordered" evidence="8">
    <location>
        <begin position="213"/>
        <end position="240"/>
    </location>
</feature>
<dbReference type="FunFam" id="2.170.270.10:FF:000046">
    <property type="entry name" value="SET-domain containing protein lysine methyltransferase family protein"/>
    <property type="match status" value="1"/>
</dbReference>
<dbReference type="PROSITE" id="PS50280">
    <property type="entry name" value="SET"/>
    <property type="match status" value="1"/>
</dbReference>
<dbReference type="Gramene" id="RZC81442">
    <property type="protein sequence ID" value="RZC81442"/>
    <property type="gene ID" value="C5167_044020"/>
</dbReference>
<dbReference type="PANTHER" id="PTHR46450">
    <property type="entry name" value="INACTIVE HISTONE-LYSINE N-METHYLTRANSFERASE SUVR1-RELATED"/>
    <property type="match status" value="1"/>
</dbReference>
<dbReference type="PANTHER" id="PTHR46450:SF24">
    <property type="entry name" value="HISTONE-LYSINE N-METHYLTRANSFERASE SUVR4"/>
    <property type="match status" value="1"/>
</dbReference>
<evidence type="ECO:0000256" key="4">
    <source>
        <dbReference type="ARBA" id="ARBA00022679"/>
    </source>
</evidence>
<feature type="domain" description="SET" evidence="9">
    <location>
        <begin position="599"/>
        <end position="733"/>
    </location>
</feature>
<evidence type="ECO:0000259" key="9">
    <source>
        <dbReference type="PROSITE" id="PS50280"/>
    </source>
</evidence>
<gene>
    <name evidence="11" type="ORF">C5167_044020</name>
</gene>
<dbReference type="PROSITE" id="PS50867">
    <property type="entry name" value="PRE_SET"/>
    <property type="match status" value="1"/>
</dbReference>
<proteinExistence type="predicted"/>
<dbReference type="OMA" id="MTEHITQ"/>
<dbReference type="InterPro" id="IPR007728">
    <property type="entry name" value="Pre-SET_dom"/>
</dbReference>
<reference evidence="11 12" key="1">
    <citation type="journal article" date="2018" name="Science">
        <title>The opium poppy genome and morphinan production.</title>
        <authorList>
            <person name="Guo L."/>
            <person name="Winzer T."/>
            <person name="Yang X."/>
            <person name="Li Y."/>
            <person name="Ning Z."/>
            <person name="He Z."/>
            <person name="Teodor R."/>
            <person name="Lu Y."/>
            <person name="Bowser T.A."/>
            <person name="Graham I.A."/>
            <person name="Ye K."/>
        </authorList>
    </citation>
    <scope>NUCLEOTIDE SEQUENCE [LARGE SCALE GENOMIC DNA]</scope>
    <source>
        <strain evidence="12">cv. HN1</strain>
        <tissue evidence="11">Leaves</tissue>
    </source>
</reference>
<evidence type="ECO:0000256" key="8">
    <source>
        <dbReference type="SAM" id="MobiDB-lite"/>
    </source>
</evidence>
<keyword evidence="12" id="KW-1185">Reference proteome</keyword>
<keyword evidence="6" id="KW-0862">Zinc</keyword>
<organism evidence="11 12">
    <name type="scientific">Papaver somniferum</name>
    <name type="common">Opium poppy</name>
    <dbReference type="NCBI Taxonomy" id="3469"/>
    <lineage>
        <taxon>Eukaryota</taxon>
        <taxon>Viridiplantae</taxon>
        <taxon>Streptophyta</taxon>
        <taxon>Embryophyta</taxon>
        <taxon>Tracheophyta</taxon>
        <taxon>Spermatophyta</taxon>
        <taxon>Magnoliopsida</taxon>
        <taxon>Ranunculales</taxon>
        <taxon>Papaveraceae</taxon>
        <taxon>Papaveroideae</taxon>
        <taxon>Papaver</taxon>
    </lineage>
</organism>
<feature type="compositionally biased region" description="Basic and acidic residues" evidence="8">
    <location>
        <begin position="213"/>
        <end position="233"/>
    </location>
</feature>
<accession>A0A4Y7L9T2</accession>
<dbReference type="SMART" id="SM00468">
    <property type="entry name" value="PreSET"/>
    <property type="match status" value="1"/>
</dbReference>
<dbReference type="EMBL" id="CM010724">
    <property type="protein sequence ID" value="RZC81442.1"/>
    <property type="molecule type" value="Genomic_DNA"/>
</dbReference>
<keyword evidence="5" id="KW-0479">Metal-binding</keyword>
<dbReference type="Gene3D" id="2.170.270.10">
    <property type="entry name" value="SET domain"/>
    <property type="match status" value="1"/>
</dbReference>
<dbReference type="GO" id="GO:0005634">
    <property type="term" value="C:nucleus"/>
    <property type="evidence" value="ECO:0007669"/>
    <property type="project" value="UniProtKB-SubCell"/>
</dbReference>
<dbReference type="SUPFAM" id="SSF82199">
    <property type="entry name" value="SET domain"/>
    <property type="match status" value="1"/>
</dbReference>
<keyword evidence="3" id="KW-0158">Chromosome</keyword>
<feature type="domain" description="Pre-SET" evidence="10">
    <location>
        <begin position="493"/>
        <end position="596"/>
    </location>
</feature>
<keyword evidence="4" id="KW-0808">Transferase</keyword>
<protein>
    <recommendedName>
        <fullName evidence="13">SET domain-containing protein</fullName>
    </recommendedName>
</protein>
<evidence type="ECO:0000256" key="1">
    <source>
        <dbReference type="ARBA" id="ARBA00004123"/>
    </source>
</evidence>
<dbReference type="Pfam" id="PF00856">
    <property type="entry name" value="SET"/>
    <property type="match status" value="1"/>
</dbReference>
<evidence type="ECO:0000313" key="12">
    <source>
        <dbReference type="Proteomes" id="UP000316621"/>
    </source>
</evidence>
<dbReference type="InterPro" id="IPR025776">
    <property type="entry name" value="SUVR4/1/2"/>
</dbReference>
<dbReference type="PROSITE" id="PS51580">
    <property type="entry name" value="SAM_MT43_3"/>
    <property type="match status" value="1"/>
</dbReference>
<dbReference type="Proteomes" id="UP000316621">
    <property type="component" value="Chromosome 10"/>
</dbReference>
<dbReference type="GO" id="GO:0005694">
    <property type="term" value="C:chromosome"/>
    <property type="evidence" value="ECO:0007669"/>
    <property type="project" value="UniProtKB-SubCell"/>
</dbReference>
<evidence type="ECO:0000313" key="11">
    <source>
        <dbReference type="EMBL" id="RZC81442.1"/>
    </source>
</evidence>
<dbReference type="InterPro" id="IPR018848">
    <property type="entry name" value="WIYLD_domain"/>
</dbReference>
<dbReference type="GO" id="GO:0042054">
    <property type="term" value="F:histone methyltransferase activity"/>
    <property type="evidence" value="ECO:0007669"/>
    <property type="project" value="InterPro"/>
</dbReference>
<name>A0A4Y7L9T2_PAPSO</name>
<evidence type="ECO:0000256" key="7">
    <source>
        <dbReference type="ARBA" id="ARBA00023242"/>
    </source>
</evidence>
<evidence type="ECO:0000259" key="10">
    <source>
        <dbReference type="PROSITE" id="PS50867"/>
    </source>
</evidence>
<evidence type="ECO:0008006" key="13">
    <source>
        <dbReference type="Google" id="ProtNLM"/>
    </source>
</evidence>
<dbReference type="Pfam" id="PF05033">
    <property type="entry name" value="Pre-SET"/>
    <property type="match status" value="1"/>
</dbReference>
<dbReference type="GO" id="GO:0008270">
    <property type="term" value="F:zinc ion binding"/>
    <property type="evidence" value="ECO:0007669"/>
    <property type="project" value="InterPro"/>
</dbReference>
<dbReference type="CDD" id="cd10538">
    <property type="entry name" value="SET_SETDB-like"/>
    <property type="match status" value="1"/>
</dbReference>
<dbReference type="AlphaFoldDB" id="A0A4Y7L9T2"/>